<organism evidence="5 6">
    <name type="scientific">Tahibacter amnicola</name>
    <dbReference type="NCBI Taxonomy" id="2976241"/>
    <lineage>
        <taxon>Bacteria</taxon>
        <taxon>Pseudomonadati</taxon>
        <taxon>Pseudomonadota</taxon>
        <taxon>Gammaproteobacteria</taxon>
        <taxon>Lysobacterales</taxon>
        <taxon>Rhodanobacteraceae</taxon>
        <taxon>Tahibacter</taxon>
    </lineage>
</organism>
<dbReference type="Gene3D" id="1.10.287.470">
    <property type="entry name" value="Helix hairpin bin"/>
    <property type="match status" value="1"/>
</dbReference>
<feature type="domain" description="CusB-like beta-barrel" evidence="3">
    <location>
        <begin position="224"/>
        <end position="282"/>
    </location>
</feature>
<keyword evidence="6" id="KW-1185">Reference proteome</keyword>
<protein>
    <submittedName>
        <fullName evidence="5">Efflux RND transporter periplasmic adaptor subunit</fullName>
    </submittedName>
</protein>
<keyword evidence="2" id="KW-0732">Signal</keyword>
<dbReference type="PANTHER" id="PTHR30469">
    <property type="entry name" value="MULTIDRUG RESISTANCE PROTEIN MDTA"/>
    <property type="match status" value="1"/>
</dbReference>
<evidence type="ECO:0000313" key="5">
    <source>
        <dbReference type="EMBL" id="UXI66898.1"/>
    </source>
</evidence>
<dbReference type="NCBIfam" id="TIGR01730">
    <property type="entry name" value="RND_mfp"/>
    <property type="match status" value="1"/>
</dbReference>
<reference evidence="5" key="1">
    <citation type="submission" date="2022-09" db="EMBL/GenBank/DDBJ databases">
        <title>Tahibacter sp. nov., isolated from a fresh water.</title>
        <authorList>
            <person name="Baek J.H."/>
            <person name="Lee J.K."/>
            <person name="Kim J.M."/>
            <person name="Jeon C.O."/>
        </authorList>
    </citation>
    <scope>NUCLEOTIDE SEQUENCE</scope>
    <source>
        <strain evidence="5">W38</strain>
    </source>
</reference>
<dbReference type="Gene3D" id="2.40.420.20">
    <property type="match status" value="1"/>
</dbReference>
<dbReference type="Gene3D" id="2.40.30.170">
    <property type="match status" value="1"/>
</dbReference>
<dbReference type="Gene3D" id="2.40.50.100">
    <property type="match status" value="1"/>
</dbReference>
<comment type="similarity">
    <text evidence="1">Belongs to the membrane fusion protein (MFP) (TC 8.A.1) family.</text>
</comment>
<feature type="chain" id="PRO_5047194332" evidence="2">
    <location>
        <begin position="23"/>
        <end position="365"/>
    </location>
</feature>
<dbReference type="RefSeq" id="WP_261693878.1">
    <property type="nucleotide sequence ID" value="NZ_CP104694.1"/>
</dbReference>
<evidence type="ECO:0000259" key="3">
    <source>
        <dbReference type="Pfam" id="PF25954"/>
    </source>
</evidence>
<dbReference type="InterPro" id="IPR058637">
    <property type="entry name" value="YknX-like_C"/>
</dbReference>
<dbReference type="EMBL" id="CP104694">
    <property type="protein sequence ID" value="UXI66898.1"/>
    <property type="molecule type" value="Genomic_DNA"/>
</dbReference>
<dbReference type="PROSITE" id="PS51257">
    <property type="entry name" value="PROKAR_LIPOPROTEIN"/>
    <property type="match status" value="1"/>
</dbReference>
<dbReference type="Pfam" id="PF25954">
    <property type="entry name" value="Beta-barrel_RND_2"/>
    <property type="match status" value="1"/>
</dbReference>
<feature type="domain" description="YknX-like C-terminal permuted SH3-like" evidence="4">
    <location>
        <begin position="289"/>
        <end position="358"/>
    </location>
</feature>
<gene>
    <name evidence="5" type="ORF">N4264_19375</name>
</gene>
<dbReference type="SUPFAM" id="SSF111369">
    <property type="entry name" value="HlyD-like secretion proteins"/>
    <property type="match status" value="1"/>
</dbReference>
<evidence type="ECO:0000256" key="1">
    <source>
        <dbReference type="ARBA" id="ARBA00009477"/>
    </source>
</evidence>
<feature type="signal peptide" evidence="2">
    <location>
        <begin position="1"/>
        <end position="22"/>
    </location>
</feature>
<proteinExistence type="inferred from homology"/>
<evidence type="ECO:0000313" key="6">
    <source>
        <dbReference type="Proteomes" id="UP001064632"/>
    </source>
</evidence>
<sequence length="365" mass="38321">MRSIVRPLSVAALIVAALVLSACGRSDAEKPPATAAASLSVSLVQPQNRAIKQRLLASGAIAAHEEMQLGVELNGLRIAEVLVDIGQSVKRGQTLLKLDTRTLDSDLAQAEAAVAEAEAMQQMAGSNAERAKSLRPLGHISARDFDELIATSRQAAARAASAKALRDAAALRRSFAELRAPDDGVISRRSAEPGQVVNSGAELLRMIRGGRLEWRGTLPAEDLIRVQEGTIVQVATPDGRTVEGQVRAIAAALDPTTRTGMVYARLDDPGSLRAGMFAQGELLLGETAALVVPLAAIVQRDGHSYVFTVDNEQRAVRKRIETGAVDGTVAEVRSGISATDAVIGRGAAFLSDGDRVRVVPAGAQP</sequence>
<dbReference type="InterPro" id="IPR006143">
    <property type="entry name" value="RND_pump_MFP"/>
</dbReference>
<accession>A0ABY6BCI3</accession>
<evidence type="ECO:0000256" key="2">
    <source>
        <dbReference type="SAM" id="SignalP"/>
    </source>
</evidence>
<evidence type="ECO:0000259" key="4">
    <source>
        <dbReference type="Pfam" id="PF25989"/>
    </source>
</evidence>
<dbReference type="Pfam" id="PF25989">
    <property type="entry name" value="YknX_C"/>
    <property type="match status" value="1"/>
</dbReference>
<dbReference type="Proteomes" id="UP001064632">
    <property type="component" value="Chromosome"/>
</dbReference>
<dbReference type="InterPro" id="IPR058792">
    <property type="entry name" value="Beta-barrel_RND_2"/>
</dbReference>
<dbReference type="PANTHER" id="PTHR30469:SF15">
    <property type="entry name" value="HLYD FAMILY OF SECRETION PROTEINS"/>
    <property type="match status" value="1"/>
</dbReference>
<name>A0ABY6BCI3_9GAMM</name>